<evidence type="ECO:0000256" key="1">
    <source>
        <dbReference type="SAM" id="Coils"/>
    </source>
</evidence>
<keyword evidence="3" id="KW-1185">Reference proteome</keyword>
<protein>
    <recommendedName>
        <fullName evidence="4">Mediator of RNA polymerase II transcription subunit 21</fullName>
    </recommendedName>
</protein>
<keyword evidence="1" id="KW-0175">Coiled coil</keyword>
<organism evidence="2 3">
    <name type="scientific">Apatococcus lobatus</name>
    <dbReference type="NCBI Taxonomy" id="904363"/>
    <lineage>
        <taxon>Eukaryota</taxon>
        <taxon>Viridiplantae</taxon>
        <taxon>Chlorophyta</taxon>
        <taxon>core chlorophytes</taxon>
        <taxon>Trebouxiophyceae</taxon>
        <taxon>Chlorellales</taxon>
        <taxon>Chlorellaceae</taxon>
        <taxon>Apatococcus</taxon>
    </lineage>
</organism>
<evidence type="ECO:0008006" key="4">
    <source>
        <dbReference type="Google" id="ProtNLM"/>
    </source>
</evidence>
<reference evidence="2 3" key="1">
    <citation type="journal article" date="2024" name="Nat. Commun.">
        <title>Phylogenomics reveals the evolutionary origins of lichenization in chlorophyte algae.</title>
        <authorList>
            <person name="Puginier C."/>
            <person name="Libourel C."/>
            <person name="Otte J."/>
            <person name="Skaloud P."/>
            <person name="Haon M."/>
            <person name="Grisel S."/>
            <person name="Petersen M."/>
            <person name="Berrin J.G."/>
            <person name="Delaux P.M."/>
            <person name="Dal Grande F."/>
            <person name="Keller J."/>
        </authorList>
    </citation>
    <scope>NUCLEOTIDE SEQUENCE [LARGE SCALE GENOMIC DNA]</scope>
    <source>
        <strain evidence="2 3">SAG 2145</strain>
    </source>
</reference>
<dbReference type="AlphaFoldDB" id="A0AAW1RB68"/>
<evidence type="ECO:0000313" key="2">
    <source>
        <dbReference type="EMBL" id="KAK9830818.1"/>
    </source>
</evidence>
<gene>
    <name evidence="2" type="ORF">WJX74_008513</name>
</gene>
<dbReference type="Proteomes" id="UP001438707">
    <property type="component" value="Unassembled WGS sequence"/>
</dbReference>
<comment type="caution">
    <text evidence="2">The sequence shown here is derived from an EMBL/GenBank/DDBJ whole genome shotgun (WGS) entry which is preliminary data.</text>
</comment>
<feature type="coiled-coil region" evidence="1">
    <location>
        <begin position="86"/>
        <end position="113"/>
    </location>
</feature>
<accession>A0AAW1RB68</accession>
<proteinExistence type="predicted"/>
<evidence type="ECO:0000313" key="3">
    <source>
        <dbReference type="Proteomes" id="UP001438707"/>
    </source>
</evidence>
<dbReference type="EMBL" id="JALJOS010000015">
    <property type="protein sequence ID" value="KAK9830818.1"/>
    <property type="molecule type" value="Genomic_DNA"/>
</dbReference>
<sequence>MSSTSPVNLCAEGQKALNRTTALVQAMLSRLSEAPPISRGALQDPFEELQKQYLEQTSLLAEVFDGLASEEAQSAGQSLEDQGPAEAMLTAQVKQLQNRLQYAQQARRAAIQRLEDLHLTMMPWNATLH</sequence>
<name>A0AAW1RB68_9CHLO</name>